<keyword evidence="3" id="KW-0326">Glycosidase</keyword>
<evidence type="ECO:0000256" key="1">
    <source>
        <dbReference type="ARBA" id="ARBA00006285"/>
    </source>
</evidence>
<dbReference type="InterPro" id="IPR015882">
    <property type="entry name" value="HEX_bac_N"/>
</dbReference>
<feature type="domain" description="Glycoside hydrolase family 20 catalytic" evidence="5">
    <location>
        <begin position="183"/>
        <end position="523"/>
    </location>
</feature>
<evidence type="ECO:0000259" key="5">
    <source>
        <dbReference type="Pfam" id="PF00728"/>
    </source>
</evidence>
<dbReference type="InterPro" id="IPR052764">
    <property type="entry name" value="GH20_Enzymes"/>
</dbReference>
<organism evidence="7 8">
    <name type="scientific">Nocardia mexicana</name>
    <dbReference type="NCBI Taxonomy" id="279262"/>
    <lineage>
        <taxon>Bacteria</taxon>
        <taxon>Bacillati</taxon>
        <taxon>Actinomycetota</taxon>
        <taxon>Actinomycetes</taxon>
        <taxon>Mycobacteriales</taxon>
        <taxon>Nocardiaceae</taxon>
        <taxon>Nocardia</taxon>
    </lineage>
</organism>
<dbReference type="Proteomes" id="UP000255355">
    <property type="component" value="Unassembled WGS sequence"/>
</dbReference>
<dbReference type="SUPFAM" id="SSF51445">
    <property type="entry name" value="(Trans)glycosidases"/>
    <property type="match status" value="1"/>
</dbReference>
<dbReference type="Pfam" id="PF00728">
    <property type="entry name" value="Glyco_hydro_20"/>
    <property type="match status" value="1"/>
</dbReference>
<gene>
    <name evidence="7" type="ORF">DFR68_102715</name>
</gene>
<dbReference type="InterPro" id="IPR015883">
    <property type="entry name" value="Glyco_hydro_20_cat"/>
</dbReference>
<accession>A0A370HCZ8</accession>
<reference evidence="7 8" key="1">
    <citation type="submission" date="2018-07" db="EMBL/GenBank/DDBJ databases">
        <title>Genomic Encyclopedia of Type Strains, Phase IV (KMG-IV): sequencing the most valuable type-strain genomes for metagenomic binning, comparative biology and taxonomic classification.</title>
        <authorList>
            <person name="Goeker M."/>
        </authorList>
    </citation>
    <scope>NUCLEOTIDE SEQUENCE [LARGE SCALE GENOMIC DNA]</scope>
    <source>
        <strain evidence="7 8">DSM 44952</strain>
    </source>
</reference>
<name>A0A370HCZ8_9NOCA</name>
<dbReference type="AlphaFoldDB" id="A0A370HCZ8"/>
<sequence>MNRAAERWRAVGSSRVADRQRSFRCGSAEFRGTLLIASVILLSASLFQVAPARADSGVALPATVPSVQQWSPGQGRFQLGDVARLVAEGSAEPVARRLADDIARSTRRILAVTETASRPGDVELRLADSGPAEPESYRIEIGDTVTATARTREGLVHAAQTLLQWFGATAALPRGLVEDRPDYPERGLLLDVGRQFLTVDWIKQRIREMAYYRMNLLHLHLSDVGGFRLASATHPEITSPQHYSRGDIDEIVSYAAEYGIEVLPEIDFPAHMNAILEPHPELKLRPAQTSPADAAADTLLAGSAEGRLDLSRPESYRLVEDLLREFVPQFPGRSFHIGGDEYVRDYGRYPQLGDYARATLGPEFTAEDLTVDFFNWEAEIVRSYGKTARVWNDGIPDSARIPVDPSITVEYWTGGNLLPWAGGARTPEQLVDEGHPIVNAAFTPTYFATGGYAQPLNSPPELLFAWDPAVFVTGARLRPDQRSRLLGAKLHIFCDDPTAMTEQQITAPVQERLPILAQQLWSGTDGIAYPDFTTRVRTTALPPY</sequence>
<dbReference type="Gene3D" id="3.20.20.80">
    <property type="entry name" value="Glycosidases"/>
    <property type="match status" value="1"/>
</dbReference>
<protein>
    <submittedName>
        <fullName evidence="7">Hexosaminidase</fullName>
    </submittedName>
</protein>
<feature type="domain" description="Beta-hexosaminidase bacterial type N-terminal" evidence="6">
    <location>
        <begin position="61"/>
        <end position="179"/>
    </location>
</feature>
<dbReference type="InterPro" id="IPR017853">
    <property type="entry name" value="GH"/>
</dbReference>
<dbReference type="InterPro" id="IPR025705">
    <property type="entry name" value="Beta_hexosaminidase_sua/sub"/>
</dbReference>
<dbReference type="SUPFAM" id="SSF55545">
    <property type="entry name" value="beta-N-acetylhexosaminidase-like domain"/>
    <property type="match status" value="1"/>
</dbReference>
<evidence type="ECO:0000259" key="6">
    <source>
        <dbReference type="Pfam" id="PF02838"/>
    </source>
</evidence>
<dbReference type="STRING" id="1210089.GCA_001613165_03895"/>
<dbReference type="Gene3D" id="3.30.379.10">
    <property type="entry name" value="Chitobiase/beta-hexosaminidase domain 2-like"/>
    <property type="match status" value="1"/>
</dbReference>
<comment type="caution">
    <text evidence="7">The sequence shown here is derived from an EMBL/GenBank/DDBJ whole genome shotgun (WGS) entry which is preliminary data.</text>
</comment>
<keyword evidence="8" id="KW-1185">Reference proteome</keyword>
<feature type="active site" description="Proton donor" evidence="4">
    <location>
        <position position="341"/>
    </location>
</feature>
<dbReference type="Pfam" id="PF02838">
    <property type="entry name" value="Glyco_hydro_20b"/>
    <property type="match status" value="1"/>
</dbReference>
<keyword evidence="2" id="KW-0378">Hydrolase</keyword>
<evidence type="ECO:0000313" key="8">
    <source>
        <dbReference type="Proteomes" id="UP000255355"/>
    </source>
</evidence>
<evidence type="ECO:0000256" key="2">
    <source>
        <dbReference type="ARBA" id="ARBA00022801"/>
    </source>
</evidence>
<evidence type="ECO:0000256" key="4">
    <source>
        <dbReference type="PIRSR" id="PIRSR625705-1"/>
    </source>
</evidence>
<comment type="similarity">
    <text evidence="1">Belongs to the glycosyl hydrolase 20 family.</text>
</comment>
<evidence type="ECO:0000313" key="7">
    <source>
        <dbReference type="EMBL" id="RDI54587.1"/>
    </source>
</evidence>
<proteinExistence type="inferred from homology"/>
<dbReference type="PANTHER" id="PTHR43678">
    <property type="entry name" value="PUTATIVE (AFU_ORTHOLOGUE AFUA_2G00640)-RELATED"/>
    <property type="match status" value="1"/>
</dbReference>
<dbReference type="CDD" id="cd06564">
    <property type="entry name" value="GH20_DspB_LnbB-like"/>
    <property type="match status" value="1"/>
</dbReference>
<dbReference type="GO" id="GO:0004563">
    <property type="term" value="F:beta-N-acetylhexosaminidase activity"/>
    <property type="evidence" value="ECO:0007669"/>
    <property type="project" value="InterPro"/>
</dbReference>
<evidence type="ECO:0000256" key="3">
    <source>
        <dbReference type="ARBA" id="ARBA00023295"/>
    </source>
</evidence>
<dbReference type="PRINTS" id="PR00738">
    <property type="entry name" value="GLHYDRLASE20"/>
</dbReference>
<dbReference type="GO" id="GO:0005975">
    <property type="term" value="P:carbohydrate metabolic process"/>
    <property type="evidence" value="ECO:0007669"/>
    <property type="project" value="InterPro"/>
</dbReference>
<dbReference type="EMBL" id="QQAZ01000002">
    <property type="protein sequence ID" value="RDI54587.1"/>
    <property type="molecule type" value="Genomic_DNA"/>
</dbReference>
<dbReference type="PANTHER" id="PTHR43678:SF1">
    <property type="entry name" value="BETA-N-ACETYLHEXOSAMINIDASE"/>
    <property type="match status" value="1"/>
</dbReference>
<dbReference type="InterPro" id="IPR029018">
    <property type="entry name" value="Hex-like_dom2"/>
</dbReference>